<dbReference type="InterPro" id="IPR050319">
    <property type="entry name" value="ABC_transp_ATP-bind"/>
</dbReference>
<dbReference type="GO" id="GO:0005524">
    <property type="term" value="F:ATP binding"/>
    <property type="evidence" value="ECO:0007669"/>
    <property type="project" value="UniProtKB-KW"/>
</dbReference>
<keyword evidence="3" id="KW-0547">Nucleotide-binding</keyword>
<dbReference type="Proteomes" id="UP000242447">
    <property type="component" value="Chromosome"/>
</dbReference>
<evidence type="ECO:0000256" key="1">
    <source>
        <dbReference type="ARBA" id="ARBA00005417"/>
    </source>
</evidence>
<accession>A0A1W6NZK3</accession>
<dbReference type="AlphaFoldDB" id="A0A1W6NZK3"/>
<sequence length="169" mass="18449">MVGEFGSRKTAVGRAIIRLHQPAIGKIRFRSQNIFNLTAALFVPFRRYIQLVFQYPFATLNPRKTVAAIIGKAQAVPHVSLSYLIGSAFPLMPAARYHTSFPAANANASASPARWPSTYSYRGEIPSAINLPSGCVFRTRRSQAVAKCVATLPTLLPKAPAHYAACPYN</sequence>
<dbReference type="EMBL" id="CP019937">
    <property type="protein sequence ID" value="ARO14601.1"/>
    <property type="molecule type" value="Genomic_DNA"/>
</dbReference>
<evidence type="ECO:0000313" key="6">
    <source>
        <dbReference type="Proteomes" id="UP000242447"/>
    </source>
</evidence>
<keyword evidence="2" id="KW-0813">Transport</keyword>
<evidence type="ECO:0000256" key="2">
    <source>
        <dbReference type="ARBA" id="ARBA00022448"/>
    </source>
</evidence>
<dbReference type="Gene3D" id="3.40.50.300">
    <property type="entry name" value="P-loop containing nucleotide triphosphate hydrolases"/>
    <property type="match status" value="1"/>
</dbReference>
<dbReference type="PANTHER" id="PTHR43776">
    <property type="entry name" value="TRANSPORT ATP-BINDING PROTEIN"/>
    <property type="match status" value="1"/>
</dbReference>
<dbReference type="STRING" id="92947.BVG79_01255"/>
<evidence type="ECO:0000256" key="3">
    <source>
        <dbReference type="ARBA" id="ARBA00022741"/>
    </source>
</evidence>
<protein>
    <submittedName>
        <fullName evidence="5">Peptide ABC superfamily ATP binding cassette transporter, ABC protein</fullName>
    </submittedName>
</protein>
<dbReference type="KEGG" id="kro:BVG79_01255"/>
<keyword evidence="4" id="KW-0067">ATP-binding</keyword>
<organism evidence="5 6">
    <name type="scientific">Ketogulonicigenium robustum</name>
    <dbReference type="NCBI Taxonomy" id="92947"/>
    <lineage>
        <taxon>Bacteria</taxon>
        <taxon>Pseudomonadati</taxon>
        <taxon>Pseudomonadota</taxon>
        <taxon>Alphaproteobacteria</taxon>
        <taxon>Rhodobacterales</taxon>
        <taxon>Roseobacteraceae</taxon>
        <taxon>Ketogulonicigenium</taxon>
    </lineage>
</organism>
<dbReference type="InterPro" id="IPR027417">
    <property type="entry name" value="P-loop_NTPase"/>
</dbReference>
<proteinExistence type="inferred from homology"/>
<name>A0A1W6NZK3_9RHOB</name>
<keyword evidence="6" id="KW-1185">Reference proteome</keyword>
<comment type="similarity">
    <text evidence="1">Belongs to the ABC transporter superfamily.</text>
</comment>
<dbReference type="SUPFAM" id="SSF52540">
    <property type="entry name" value="P-loop containing nucleoside triphosphate hydrolases"/>
    <property type="match status" value="1"/>
</dbReference>
<dbReference type="PANTHER" id="PTHR43776:SF7">
    <property type="entry name" value="D,D-DIPEPTIDE TRANSPORT ATP-BINDING PROTEIN DDPF-RELATED"/>
    <property type="match status" value="1"/>
</dbReference>
<evidence type="ECO:0000256" key="4">
    <source>
        <dbReference type="ARBA" id="ARBA00022840"/>
    </source>
</evidence>
<reference evidence="5 6" key="1">
    <citation type="submission" date="2017-02" db="EMBL/GenBank/DDBJ databases">
        <title>Ketogulonicigenium robustum SPU B003 Genome sequencing and assembly.</title>
        <authorList>
            <person name="Li Y."/>
            <person name="Liu L."/>
            <person name="Wang C."/>
            <person name="Zhang M."/>
            <person name="Zhang T."/>
            <person name="Zhang Y."/>
        </authorList>
    </citation>
    <scope>NUCLEOTIDE SEQUENCE [LARGE SCALE GENOMIC DNA]</scope>
    <source>
        <strain evidence="5 6">SPU_B003</strain>
    </source>
</reference>
<gene>
    <name evidence="5" type="primary">ddpF</name>
    <name evidence="5" type="ORF">BVG79_01255</name>
</gene>
<evidence type="ECO:0000313" key="5">
    <source>
        <dbReference type="EMBL" id="ARO14601.1"/>
    </source>
</evidence>